<feature type="compositionally biased region" description="Acidic residues" evidence="1">
    <location>
        <begin position="165"/>
        <end position="188"/>
    </location>
</feature>
<feature type="compositionally biased region" description="Polar residues" evidence="1">
    <location>
        <begin position="49"/>
        <end position="58"/>
    </location>
</feature>
<organism evidence="2">
    <name type="scientific">Tanacetum cinerariifolium</name>
    <name type="common">Dalmatian daisy</name>
    <name type="synonym">Chrysanthemum cinerariifolium</name>
    <dbReference type="NCBI Taxonomy" id="118510"/>
    <lineage>
        <taxon>Eukaryota</taxon>
        <taxon>Viridiplantae</taxon>
        <taxon>Streptophyta</taxon>
        <taxon>Embryophyta</taxon>
        <taxon>Tracheophyta</taxon>
        <taxon>Spermatophyta</taxon>
        <taxon>Magnoliopsida</taxon>
        <taxon>eudicotyledons</taxon>
        <taxon>Gunneridae</taxon>
        <taxon>Pentapetalae</taxon>
        <taxon>asterids</taxon>
        <taxon>campanulids</taxon>
        <taxon>Asterales</taxon>
        <taxon>Asteraceae</taxon>
        <taxon>Asteroideae</taxon>
        <taxon>Anthemideae</taxon>
        <taxon>Anthemidinae</taxon>
        <taxon>Tanacetum</taxon>
    </lineage>
</organism>
<evidence type="ECO:0000313" key="2">
    <source>
        <dbReference type="EMBL" id="GEU93403.1"/>
    </source>
</evidence>
<feature type="region of interest" description="Disordered" evidence="1">
    <location>
        <begin position="43"/>
        <end position="77"/>
    </location>
</feature>
<feature type="region of interest" description="Disordered" evidence="1">
    <location>
        <begin position="103"/>
        <end position="257"/>
    </location>
</feature>
<feature type="compositionally biased region" description="Basic and acidic residues" evidence="1">
    <location>
        <begin position="143"/>
        <end position="164"/>
    </location>
</feature>
<dbReference type="EMBL" id="BKCJ010010845">
    <property type="protein sequence ID" value="GEU93403.1"/>
    <property type="molecule type" value="Genomic_DNA"/>
</dbReference>
<proteinExistence type="predicted"/>
<feature type="compositionally biased region" description="Basic and acidic residues" evidence="1">
    <location>
        <begin position="525"/>
        <end position="536"/>
    </location>
</feature>
<feature type="compositionally biased region" description="Acidic residues" evidence="1">
    <location>
        <begin position="199"/>
        <end position="219"/>
    </location>
</feature>
<accession>A0A6L2P4R6</accession>
<sequence>ANNYPRFTKVIVDYFMEKDQVIPRRNKMFWHYDRDDFMFTTKKADSKSSPKTKPTQASKGKRIKTSAKGDKPIKMKQYATKSKGLTVLSEAALSEADQIKLATKRSKKEFHSSHASGSSDGVDIQSMVPDEQQQTVSGTNERAGNRPEDNKENDEHDNDKHDSANDNDDEDDDQENVSGETESDDEGDDFVHPNLSIYNEDDQEEEDEEEKANDDDEVSFDQKVSTPPDYEIPDEEDNQEDDDKVMGGEQEDEEDEELYRDLNLNLDRRDAEMIDAQINQETKEVHVTLTTELLVVQQQSSSVSSDLVSKFINPTYDTGIDSLLNQNVQSDIPVNVSVFVTTKTPSSDTTIPQPPITIIQPQQQTHDSTMITPIPTTSLPEILNFASLFDVVNVAVQLQSYKLKEEAQAENDEFLKQIDSNVKAIIKDQVKPQVSKILPKVEKYVTESLRSKLLTRSSNQPQTSYAAAASPSEFELKKILIDKIKENKSMHRSDVQKNLYNVLIKSYNSNKDIFASYGDVVTLKRGRDDQDKDKEPSAGSNRGTKQRRSSKEESSKEATQKESKSTSSSKEPFHQEFNTRNDDVLPVRELAQASGTQSPFNEFMATPIDFSAFIMNRLKIHNLTQDVLTGPTYDLMKGTCKSVVELEYHLEENARGRQVIPFDHFINNDLEYLKRGSLSDFKRLRRQDIEDMLLLLVQGKLTNLNLDEWFALNVALRMYTRRIVIQERMEDLQLAVERNCLMRTNELHKFSDGTLNHVHTALNDIATRIQMEYLQKRK</sequence>
<feature type="compositionally biased region" description="Basic and acidic residues" evidence="1">
    <location>
        <begin position="549"/>
        <end position="564"/>
    </location>
</feature>
<feature type="region of interest" description="Disordered" evidence="1">
    <location>
        <begin position="525"/>
        <end position="585"/>
    </location>
</feature>
<comment type="caution">
    <text evidence="2">The sequence shown here is derived from an EMBL/GenBank/DDBJ whole genome shotgun (WGS) entry which is preliminary data.</text>
</comment>
<name>A0A6L2P4R6_TANCI</name>
<feature type="compositionally biased region" description="Polar residues" evidence="1">
    <location>
        <begin position="131"/>
        <end position="142"/>
    </location>
</feature>
<evidence type="ECO:0000256" key="1">
    <source>
        <dbReference type="SAM" id="MobiDB-lite"/>
    </source>
</evidence>
<protein>
    <submittedName>
        <fullName evidence="2">Uncharacterized protein</fullName>
    </submittedName>
</protein>
<reference evidence="2" key="1">
    <citation type="journal article" date="2019" name="Sci. Rep.">
        <title>Draft genome of Tanacetum cinerariifolium, the natural source of mosquito coil.</title>
        <authorList>
            <person name="Yamashiro T."/>
            <person name="Shiraishi A."/>
            <person name="Satake H."/>
            <person name="Nakayama K."/>
        </authorList>
    </citation>
    <scope>NUCLEOTIDE SEQUENCE</scope>
</reference>
<feature type="compositionally biased region" description="Acidic residues" evidence="1">
    <location>
        <begin position="231"/>
        <end position="257"/>
    </location>
</feature>
<gene>
    <name evidence="2" type="ORF">Tci_065381</name>
</gene>
<feature type="non-terminal residue" evidence="2">
    <location>
        <position position="1"/>
    </location>
</feature>
<feature type="compositionally biased region" description="Basic and acidic residues" evidence="1">
    <location>
        <begin position="571"/>
        <end position="585"/>
    </location>
</feature>
<dbReference type="AlphaFoldDB" id="A0A6L2P4R6"/>